<gene>
    <name evidence="1" type="ORF">F5891DRAFT_928317</name>
</gene>
<keyword evidence="2" id="KW-1185">Reference proteome</keyword>
<dbReference type="Pfam" id="PF18759">
    <property type="entry name" value="Plavaka"/>
    <property type="match status" value="1"/>
</dbReference>
<dbReference type="GeneID" id="64668209"/>
<accession>A0AAD4HFS8</accession>
<sequence>FVLGLKCDANGAFIDQDAPPPPHTDALPTDWMPYDNCAEFETAEFLFMRNQMSAKQIDTLLNLWAVTLIKHNNAPQFANHRDMYATIDATPLGDTPWKSFTLCYNGAKPKQDVPLWMDGQYDVWYRDPLEMMCSILANCAFDGGIEYSPYRNYTTEDKQYWKNFMSGDWAWKQADDIARNEENHGSTFVPLIIGSDKTVVSVTTGQTEYHPLYLSIGNLHNSVQQAHRNGVVLIGFLAIPKCKYLLFSMHHCIITFICLATKEHNDDIKYRNFRRQLFQRSLAKIFESVKPFMENFDVTRFPDGHYRCTVYGLGPYIVDYPEQILFSGVVQNWCPRCIIKLSHTELLIKQLTYKQAWDEYGIIADLVPFTNDFPRADIHELLS</sequence>
<dbReference type="EMBL" id="JABBWK010000073">
    <property type="protein sequence ID" value="KAG1894973.1"/>
    <property type="molecule type" value="Genomic_DNA"/>
</dbReference>
<organism evidence="1 2">
    <name type="scientific">Suillus fuscotomentosus</name>
    <dbReference type="NCBI Taxonomy" id="1912939"/>
    <lineage>
        <taxon>Eukaryota</taxon>
        <taxon>Fungi</taxon>
        <taxon>Dikarya</taxon>
        <taxon>Basidiomycota</taxon>
        <taxon>Agaricomycotina</taxon>
        <taxon>Agaricomycetes</taxon>
        <taxon>Agaricomycetidae</taxon>
        <taxon>Boletales</taxon>
        <taxon>Suillineae</taxon>
        <taxon>Suillaceae</taxon>
        <taxon>Suillus</taxon>
    </lineage>
</organism>
<dbReference type="Proteomes" id="UP001195769">
    <property type="component" value="Unassembled WGS sequence"/>
</dbReference>
<reference evidence="1" key="1">
    <citation type="journal article" date="2020" name="New Phytol.">
        <title>Comparative genomics reveals dynamic genome evolution in host specialist ectomycorrhizal fungi.</title>
        <authorList>
            <person name="Lofgren L.A."/>
            <person name="Nguyen N.H."/>
            <person name="Vilgalys R."/>
            <person name="Ruytinx J."/>
            <person name="Liao H.L."/>
            <person name="Branco S."/>
            <person name="Kuo A."/>
            <person name="LaButti K."/>
            <person name="Lipzen A."/>
            <person name="Andreopoulos W."/>
            <person name="Pangilinan J."/>
            <person name="Riley R."/>
            <person name="Hundley H."/>
            <person name="Na H."/>
            <person name="Barry K."/>
            <person name="Grigoriev I.V."/>
            <person name="Stajich J.E."/>
            <person name="Kennedy P.G."/>
        </authorList>
    </citation>
    <scope>NUCLEOTIDE SEQUENCE</scope>
    <source>
        <strain evidence="1">FC203</strain>
    </source>
</reference>
<dbReference type="RefSeq" id="XP_041220549.1">
    <property type="nucleotide sequence ID" value="XM_041373911.1"/>
</dbReference>
<comment type="caution">
    <text evidence="1">The sequence shown here is derived from an EMBL/GenBank/DDBJ whole genome shotgun (WGS) entry which is preliminary data.</text>
</comment>
<evidence type="ECO:0000313" key="1">
    <source>
        <dbReference type="EMBL" id="KAG1894973.1"/>
    </source>
</evidence>
<dbReference type="AlphaFoldDB" id="A0AAD4HFS8"/>
<feature type="non-terminal residue" evidence="1">
    <location>
        <position position="383"/>
    </location>
</feature>
<feature type="non-terminal residue" evidence="1">
    <location>
        <position position="1"/>
    </location>
</feature>
<protein>
    <submittedName>
        <fullName evidence="1">Uncharacterized protein</fullName>
    </submittedName>
</protein>
<evidence type="ECO:0000313" key="2">
    <source>
        <dbReference type="Proteomes" id="UP001195769"/>
    </source>
</evidence>
<dbReference type="InterPro" id="IPR041078">
    <property type="entry name" value="Plavaka"/>
</dbReference>
<name>A0AAD4HFS8_9AGAM</name>
<proteinExistence type="predicted"/>